<evidence type="ECO:0000313" key="9">
    <source>
        <dbReference type="EMBL" id="KAF6000933.1"/>
    </source>
</evidence>
<sequence>MASTKRKGLSFDEKRSRLLELFSESSDFYTLKELEKVAPKAKGIISQSVKDVLQSLVDDDLVNTDKCGVQTIYWCLPSEGIAKRQRRLETLQHQLQEQQGRLDELERQLEQVKQGREENAERTKTLAKLAALETEWRTCQQTLQRYLDCDPEVLAQREAETKALVERANLWTDNLHLIRTFVSRQLGIDLEIFDQQFELAPALQYLE</sequence>
<evidence type="ECO:0000259" key="8">
    <source>
        <dbReference type="Pfam" id="PF18517"/>
    </source>
</evidence>
<reference evidence="9 10" key="1">
    <citation type="journal article" date="2020" name="J. Phycol.">
        <title>Comparative genome analysis reveals Cyanidiococcus gen. nov., a new extremophilic red algal genus sister to Cyanidioschyzon (Cyanidioschyzonaceae, Rhodophyta).</title>
        <authorList>
            <person name="Liu S.-L."/>
            <person name="Chiang Y.-R."/>
            <person name="Yoon H.S."/>
            <person name="Fu H.-Y."/>
        </authorList>
    </citation>
    <scope>NUCLEOTIDE SEQUENCE [LARGE SCALE GENOMIC DNA]</scope>
    <source>
        <strain evidence="9 10">THAL066</strain>
    </source>
</reference>
<feature type="coiled-coil region" evidence="6">
    <location>
        <begin position="81"/>
        <end position="122"/>
    </location>
</feature>
<dbReference type="EMBL" id="VWRR01000017">
    <property type="protein sequence ID" value="KAF6000933.1"/>
    <property type="molecule type" value="Genomic_DNA"/>
</dbReference>
<dbReference type="Pfam" id="PF03962">
    <property type="entry name" value="Mnd1"/>
    <property type="match status" value="1"/>
</dbReference>
<dbReference type="PIRSF" id="PIRSF026991">
    <property type="entry name" value="Mnd1"/>
    <property type="match status" value="1"/>
</dbReference>
<comment type="caution">
    <text evidence="9">The sequence shown here is derived from an EMBL/GenBank/DDBJ whole genome shotgun (WGS) entry which is preliminary data.</text>
</comment>
<proteinExistence type="inferred from homology"/>
<feature type="domain" description="Mnd1 HTH" evidence="7">
    <location>
        <begin position="18"/>
        <end position="77"/>
    </location>
</feature>
<feature type="domain" description="Leucine zipper with capping helix" evidence="8">
    <location>
        <begin position="152"/>
        <end position="205"/>
    </location>
</feature>
<comment type="function">
    <text evidence="5">Required for proper homologous chromosome pairing and efficient cross-over and intragenic recombination during meiosis.</text>
</comment>
<dbReference type="OrthoDB" id="273345at2759"/>
<dbReference type="AlphaFoldDB" id="A0A7J7ICU9"/>
<keyword evidence="3 6" id="KW-0175">Coiled coil</keyword>
<dbReference type="GO" id="GO:0003690">
    <property type="term" value="F:double-stranded DNA binding"/>
    <property type="evidence" value="ECO:0007669"/>
    <property type="project" value="InterPro"/>
</dbReference>
<evidence type="ECO:0000256" key="3">
    <source>
        <dbReference type="ARBA" id="ARBA00023054"/>
    </source>
</evidence>
<organism evidence="9 10">
    <name type="scientific">Cyanidiococcus yangmingshanensis</name>
    <dbReference type="NCBI Taxonomy" id="2690220"/>
    <lineage>
        <taxon>Eukaryota</taxon>
        <taxon>Rhodophyta</taxon>
        <taxon>Bangiophyceae</taxon>
        <taxon>Cyanidiales</taxon>
        <taxon>Cyanidiaceae</taxon>
        <taxon>Cyanidiococcus</taxon>
    </lineage>
</organism>
<evidence type="ECO:0000313" key="10">
    <source>
        <dbReference type="Proteomes" id="UP000530660"/>
    </source>
</evidence>
<evidence type="ECO:0000256" key="6">
    <source>
        <dbReference type="SAM" id="Coils"/>
    </source>
</evidence>
<keyword evidence="10" id="KW-1185">Reference proteome</keyword>
<keyword evidence="4 5" id="KW-0539">Nucleus</keyword>
<accession>A0A7J7ICU9</accession>
<evidence type="ECO:0000256" key="5">
    <source>
        <dbReference type="PIRNR" id="PIRNR026991"/>
    </source>
</evidence>
<protein>
    <submittedName>
        <fullName evidence="9">Meiotic nuclear division protein 1</fullName>
    </submittedName>
</protein>
<comment type="subcellular location">
    <subcellularLocation>
        <location evidence="1 5">Nucleus</location>
    </subcellularLocation>
</comment>
<evidence type="ECO:0000256" key="4">
    <source>
        <dbReference type="ARBA" id="ARBA00023242"/>
    </source>
</evidence>
<dbReference type="GO" id="GO:0007131">
    <property type="term" value="P:reciprocal meiotic recombination"/>
    <property type="evidence" value="ECO:0007669"/>
    <property type="project" value="InterPro"/>
</dbReference>
<dbReference type="Proteomes" id="UP000530660">
    <property type="component" value="Unassembled WGS sequence"/>
</dbReference>
<dbReference type="GO" id="GO:0005634">
    <property type="term" value="C:nucleus"/>
    <property type="evidence" value="ECO:0007669"/>
    <property type="project" value="UniProtKB-SubCell"/>
</dbReference>
<name>A0A7J7ICU9_9RHOD</name>
<evidence type="ECO:0000259" key="7">
    <source>
        <dbReference type="Pfam" id="PF03962"/>
    </source>
</evidence>
<evidence type="ECO:0000256" key="2">
    <source>
        <dbReference type="ARBA" id="ARBA00005981"/>
    </source>
</evidence>
<dbReference type="InterPro" id="IPR040661">
    <property type="entry name" value="LZ3wCH"/>
</dbReference>
<dbReference type="Pfam" id="PF18517">
    <property type="entry name" value="LZ3wCH"/>
    <property type="match status" value="1"/>
</dbReference>
<gene>
    <name evidence="9" type="primary">MND1</name>
    <name evidence="9" type="ORF">F1559_003088</name>
</gene>
<dbReference type="InterPro" id="IPR005647">
    <property type="entry name" value="Mnd1"/>
</dbReference>
<comment type="similarity">
    <text evidence="2 5">Belongs to the MND1 family.</text>
</comment>
<dbReference type="InterPro" id="IPR040453">
    <property type="entry name" value="Mnd1_HTH"/>
</dbReference>
<evidence type="ECO:0000256" key="1">
    <source>
        <dbReference type="ARBA" id="ARBA00004123"/>
    </source>
</evidence>